<evidence type="ECO:0000256" key="13">
    <source>
        <dbReference type="NCBIfam" id="TIGR02067"/>
    </source>
</evidence>
<dbReference type="InterPro" id="IPR051090">
    <property type="entry name" value="Inositol_monoP_superfamily"/>
</dbReference>
<dbReference type="Pfam" id="PF00459">
    <property type="entry name" value="Inositol_P"/>
    <property type="match status" value="1"/>
</dbReference>
<evidence type="ECO:0000256" key="8">
    <source>
        <dbReference type="ARBA" id="ARBA00022801"/>
    </source>
</evidence>
<dbReference type="GO" id="GO:0000105">
    <property type="term" value="P:L-histidine biosynthetic process"/>
    <property type="evidence" value="ECO:0007669"/>
    <property type="project" value="UniProtKB-UniRule"/>
</dbReference>
<dbReference type="PANTHER" id="PTHR43200">
    <property type="entry name" value="PHOSPHATASE"/>
    <property type="match status" value="1"/>
</dbReference>
<keyword evidence="10" id="KW-0368">Histidine biosynthesis</keyword>
<comment type="pathway">
    <text evidence="2">Amino-acid biosynthesis; L-histidine biosynthesis; L-histidine from 5-phospho-alpha-D-ribose 1-diphosphate: step 8/9.</text>
</comment>
<protein>
    <recommendedName>
        <fullName evidence="5 13">Histidinol-phosphatase</fullName>
        <ecNumber evidence="4 13">3.1.3.15</ecNumber>
    </recommendedName>
</protein>
<evidence type="ECO:0000256" key="10">
    <source>
        <dbReference type="ARBA" id="ARBA00023102"/>
    </source>
</evidence>
<dbReference type="RefSeq" id="WP_123222482.1">
    <property type="nucleotide sequence ID" value="NZ_RJSF01000030.1"/>
</dbReference>
<keyword evidence="9 14" id="KW-0460">Magnesium</keyword>
<comment type="function">
    <text evidence="12">Catalyzes the dephosphorylation of histidinol-phosphate to histidinol, the direct precursor of histidine.</text>
</comment>
<keyword evidence="17" id="KW-1185">Reference proteome</keyword>
<feature type="binding site" evidence="14">
    <location>
        <position position="88"/>
    </location>
    <ligand>
        <name>Mg(2+)</name>
        <dbReference type="ChEBI" id="CHEBI:18420"/>
        <label>1</label>
        <note>catalytic</note>
    </ligand>
</feature>
<dbReference type="InterPro" id="IPR011809">
    <property type="entry name" value="His_9_proposed"/>
</dbReference>
<evidence type="ECO:0000256" key="7">
    <source>
        <dbReference type="ARBA" id="ARBA00022723"/>
    </source>
</evidence>
<organism evidence="16 17">
    <name type="scientific">Nocardioides pocheonensis</name>
    <dbReference type="NCBI Taxonomy" id="661485"/>
    <lineage>
        <taxon>Bacteria</taxon>
        <taxon>Bacillati</taxon>
        <taxon>Actinomycetota</taxon>
        <taxon>Actinomycetes</taxon>
        <taxon>Propionibacteriales</taxon>
        <taxon>Nocardioidaceae</taxon>
        <taxon>Nocardioides</taxon>
    </lineage>
</organism>
<dbReference type="GO" id="GO:0046872">
    <property type="term" value="F:metal ion binding"/>
    <property type="evidence" value="ECO:0007669"/>
    <property type="project" value="UniProtKB-KW"/>
</dbReference>
<evidence type="ECO:0000256" key="4">
    <source>
        <dbReference type="ARBA" id="ARBA00013085"/>
    </source>
</evidence>
<evidence type="ECO:0000256" key="9">
    <source>
        <dbReference type="ARBA" id="ARBA00022842"/>
    </source>
</evidence>
<feature type="region of interest" description="Disordered" evidence="15">
    <location>
        <begin position="266"/>
        <end position="296"/>
    </location>
</feature>
<dbReference type="UniPathway" id="UPA00031">
    <property type="reaction ID" value="UER00013"/>
</dbReference>
<comment type="similarity">
    <text evidence="3">Belongs to the inositol monophosphatase superfamily.</text>
</comment>
<dbReference type="NCBIfam" id="TIGR02067">
    <property type="entry name" value="his_9_HisN"/>
    <property type="match status" value="1"/>
</dbReference>
<feature type="binding site" evidence="14">
    <location>
        <position position="70"/>
    </location>
    <ligand>
        <name>Mg(2+)</name>
        <dbReference type="ChEBI" id="CHEBI:18420"/>
        <label>1</label>
        <note>catalytic</note>
    </ligand>
</feature>
<reference evidence="16 17" key="1">
    <citation type="submission" date="2018-11" db="EMBL/GenBank/DDBJ databases">
        <authorList>
            <person name="Li F."/>
        </authorList>
    </citation>
    <scope>NUCLEOTIDE SEQUENCE [LARGE SCALE GENOMIC DNA]</scope>
    <source>
        <strain evidence="16 17">Gsoil 818</strain>
    </source>
</reference>
<dbReference type="Proteomes" id="UP000279994">
    <property type="component" value="Unassembled WGS sequence"/>
</dbReference>
<dbReference type="PRINTS" id="PR00377">
    <property type="entry name" value="IMPHPHTASES"/>
</dbReference>
<evidence type="ECO:0000256" key="3">
    <source>
        <dbReference type="ARBA" id="ARBA00009759"/>
    </source>
</evidence>
<evidence type="ECO:0000313" key="16">
    <source>
        <dbReference type="EMBL" id="RNM15243.1"/>
    </source>
</evidence>
<keyword evidence="7 14" id="KW-0479">Metal-binding</keyword>
<evidence type="ECO:0000313" key="17">
    <source>
        <dbReference type="Proteomes" id="UP000279994"/>
    </source>
</evidence>
<evidence type="ECO:0000256" key="11">
    <source>
        <dbReference type="ARBA" id="ARBA00049158"/>
    </source>
</evidence>
<dbReference type="SUPFAM" id="SSF56655">
    <property type="entry name" value="Carbohydrate phosphatase"/>
    <property type="match status" value="1"/>
</dbReference>
<dbReference type="AlphaFoldDB" id="A0A3N0GRY0"/>
<evidence type="ECO:0000256" key="14">
    <source>
        <dbReference type="PIRSR" id="PIRSR600760-2"/>
    </source>
</evidence>
<comment type="catalytic activity">
    <reaction evidence="11">
        <text>L-histidinol phosphate + H2O = L-histidinol + phosphate</text>
        <dbReference type="Rhea" id="RHEA:14465"/>
        <dbReference type="ChEBI" id="CHEBI:15377"/>
        <dbReference type="ChEBI" id="CHEBI:43474"/>
        <dbReference type="ChEBI" id="CHEBI:57699"/>
        <dbReference type="ChEBI" id="CHEBI:57980"/>
        <dbReference type="EC" id="3.1.3.15"/>
    </reaction>
</comment>
<evidence type="ECO:0000256" key="12">
    <source>
        <dbReference type="ARBA" id="ARBA00053547"/>
    </source>
</evidence>
<feature type="compositionally biased region" description="Basic and acidic residues" evidence="15">
    <location>
        <begin position="278"/>
        <end position="296"/>
    </location>
</feature>
<comment type="cofactor">
    <cofactor evidence="1 14">
        <name>Mg(2+)</name>
        <dbReference type="ChEBI" id="CHEBI:18420"/>
    </cofactor>
</comment>
<evidence type="ECO:0000256" key="1">
    <source>
        <dbReference type="ARBA" id="ARBA00001946"/>
    </source>
</evidence>
<dbReference type="GO" id="GO:0004401">
    <property type="term" value="F:histidinol-phosphatase activity"/>
    <property type="evidence" value="ECO:0007669"/>
    <property type="project" value="UniProtKB-UniRule"/>
</dbReference>
<name>A0A3N0GRY0_9ACTN</name>
<keyword evidence="6" id="KW-0028">Amino-acid biosynthesis</keyword>
<comment type="caution">
    <text evidence="16">The sequence shown here is derived from an EMBL/GenBank/DDBJ whole genome shotgun (WGS) entry which is preliminary data.</text>
</comment>
<feature type="binding site" evidence="14">
    <location>
        <position position="85"/>
    </location>
    <ligand>
        <name>Mg(2+)</name>
        <dbReference type="ChEBI" id="CHEBI:18420"/>
        <label>1</label>
        <note>catalytic</note>
    </ligand>
</feature>
<evidence type="ECO:0000256" key="5">
    <source>
        <dbReference type="ARBA" id="ARBA00021697"/>
    </source>
</evidence>
<sequence length="296" mass="32527">MPLDHTDDLRLAHVLADDADALSMARFKALDLHVMTKPDLTPVTDADQAVEEGIRRTLSRARPRDAVYGEEQGTTGHGQRCWVVDPIDGTKNFVRGVPVWATLIGLMVDGEVVVGVVSAPQLNRRWWAMRDGGAWTGKSLLRASQCQVSDVSRIEDASLSYSSLGGWEERGRLEDFLALARRCWRTRAYGDFWSYMLVAEGAVDLAVEPELELYDMAALDVIVREAGGIFTSLDGEPGPTGGNVLASNGKLHDQALAFLGSVDEESRQAQRGGGQVHDLSERRRLLEEAQPVDDRD</sequence>
<dbReference type="EMBL" id="RJSF01000030">
    <property type="protein sequence ID" value="RNM15243.1"/>
    <property type="molecule type" value="Genomic_DNA"/>
</dbReference>
<evidence type="ECO:0000256" key="2">
    <source>
        <dbReference type="ARBA" id="ARBA00004970"/>
    </source>
</evidence>
<accession>A0A3N0GRY0</accession>
<dbReference type="PROSITE" id="PS00629">
    <property type="entry name" value="IMP_1"/>
    <property type="match status" value="1"/>
</dbReference>
<evidence type="ECO:0000256" key="15">
    <source>
        <dbReference type="SAM" id="MobiDB-lite"/>
    </source>
</evidence>
<feature type="binding site" evidence="14">
    <location>
        <position position="87"/>
    </location>
    <ligand>
        <name>Mg(2+)</name>
        <dbReference type="ChEBI" id="CHEBI:18420"/>
        <label>1</label>
        <note>catalytic</note>
    </ligand>
</feature>
<gene>
    <name evidence="16" type="primary">hisN</name>
    <name evidence="16" type="ORF">EFL26_08545</name>
</gene>
<proteinExistence type="inferred from homology"/>
<dbReference type="PANTHER" id="PTHR43200:SF6">
    <property type="entry name" value="3'(2'),5'-BISPHOSPHATE NUCLEOTIDASE"/>
    <property type="match status" value="1"/>
</dbReference>
<evidence type="ECO:0000256" key="6">
    <source>
        <dbReference type="ARBA" id="ARBA00022605"/>
    </source>
</evidence>
<keyword evidence="8 16" id="KW-0378">Hydrolase</keyword>
<dbReference type="Gene3D" id="3.30.540.10">
    <property type="entry name" value="Fructose-1,6-Bisphosphatase, subunit A, domain 1"/>
    <property type="match status" value="1"/>
</dbReference>
<dbReference type="OrthoDB" id="9772456at2"/>
<dbReference type="InterPro" id="IPR000760">
    <property type="entry name" value="Inositol_monophosphatase-like"/>
</dbReference>
<dbReference type="InterPro" id="IPR020583">
    <property type="entry name" value="Inositol_monoP_metal-BS"/>
</dbReference>
<dbReference type="Gene3D" id="3.40.190.80">
    <property type="match status" value="1"/>
</dbReference>
<dbReference type="FunFam" id="3.30.540.10:FF:000003">
    <property type="entry name" value="Inositol-1-monophosphatase"/>
    <property type="match status" value="1"/>
</dbReference>
<dbReference type="EC" id="3.1.3.15" evidence="4 13"/>
<feature type="binding site" evidence="14">
    <location>
        <position position="215"/>
    </location>
    <ligand>
        <name>Mg(2+)</name>
        <dbReference type="ChEBI" id="CHEBI:18420"/>
        <label>1</label>
        <note>catalytic</note>
    </ligand>
</feature>